<feature type="compositionally biased region" description="Basic and acidic residues" evidence="1">
    <location>
        <begin position="251"/>
        <end position="260"/>
    </location>
</feature>
<name>A0ABR1PRA1_DIAER</name>
<feature type="compositionally biased region" description="Basic and acidic residues" evidence="1">
    <location>
        <begin position="272"/>
        <end position="289"/>
    </location>
</feature>
<keyword evidence="3" id="KW-1185">Reference proteome</keyword>
<proteinExistence type="predicted"/>
<sequence>MSPRQTQRIRQYAVPGCCSEKPIIIDGDEQVAPIRTRPKPISNHTATWLGELARGRWDGRVNRPPVENAQAQGCRKRTVLDVDDYNEEPRKGGAKRVRLSGGDSYSTHLTSHIIDPSFHQNHNHNLTKTNDENAEDNLAELEAGLRTRQRQIDQERAIVRDIQVAEEQARLREEEEQARTAELQDQQYRSTVRSSLHIMWQDHDRDRQATDERLKNIEREQREAVQAKEREEEEKRNGELARMEVSLKSMWETHDLEQRRTPKIRPGQLSEAGRRRVREREERMGRHRM</sequence>
<protein>
    <submittedName>
        <fullName evidence="2">Uncharacterized protein</fullName>
    </submittedName>
</protein>
<evidence type="ECO:0000256" key="1">
    <source>
        <dbReference type="SAM" id="MobiDB-lite"/>
    </source>
</evidence>
<dbReference type="Proteomes" id="UP001430848">
    <property type="component" value="Unassembled WGS sequence"/>
</dbReference>
<evidence type="ECO:0000313" key="3">
    <source>
        <dbReference type="Proteomes" id="UP001430848"/>
    </source>
</evidence>
<feature type="compositionally biased region" description="Basic and acidic residues" evidence="1">
    <location>
        <begin position="221"/>
        <end position="242"/>
    </location>
</feature>
<gene>
    <name evidence="2" type="ORF">SLS63_000231</name>
</gene>
<feature type="region of interest" description="Disordered" evidence="1">
    <location>
        <begin position="221"/>
        <end position="289"/>
    </location>
</feature>
<evidence type="ECO:0000313" key="2">
    <source>
        <dbReference type="EMBL" id="KAK7742666.1"/>
    </source>
</evidence>
<dbReference type="EMBL" id="JAKNSF020000001">
    <property type="protein sequence ID" value="KAK7742666.1"/>
    <property type="molecule type" value="Genomic_DNA"/>
</dbReference>
<accession>A0ABR1PRA1</accession>
<comment type="caution">
    <text evidence="2">The sequence shown here is derived from an EMBL/GenBank/DDBJ whole genome shotgun (WGS) entry which is preliminary data.</text>
</comment>
<organism evidence="2 3">
    <name type="scientific">Diaporthe eres</name>
    <name type="common">Phomopsis oblonga</name>
    <dbReference type="NCBI Taxonomy" id="83184"/>
    <lineage>
        <taxon>Eukaryota</taxon>
        <taxon>Fungi</taxon>
        <taxon>Dikarya</taxon>
        <taxon>Ascomycota</taxon>
        <taxon>Pezizomycotina</taxon>
        <taxon>Sordariomycetes</taxon>
        <taxon>Sordariomycetidae</taxon>
        <taxon>Diaporthales</taxon>
        <taxon>Diaporthaceae</taxon>
        <taxon>Diaporthe</taxon>
        <taxon>Diaporthe eres species complex</taxon>
    </lineage>
</organism>
<reference evidence="2 3" key="1">
    <citation type="submission" date="2024-02" db="EMBL/GenBank/DDBJ databases">
        <title>De novo assembly and annotation of 12 fungi associated with fruit tree decline syndrome in Ontario, Canada.</title>
        <authorList>
            <person name="Sulman M."/>
            <person name="Ellouze W."/>
            <person name="Ilyukhin E."/>
        </authorList>
    </citation>
    <scope>NUCLEOTIDE SEQUENCE [LARGE SCALE GENOMIC DNA]</scope>
    <source>
        <strain evidence="2 3">M169</strain>
    </source>
</reference>